<dbReference type="PROSITE" id="PS51257">
    <property type="entry name" value="PROKAR_LIPOPROTEIN"/>
    <property type="match status" value="1"/>
</dbReference>
<dbReference type="RefSeq" id="WP_168870716.1">
    <property type="nucleotide sequence ID" value="NZ_JABAIA010000001.1"/>
</dbReference>
<dbReference type="Proteomes" id="UP000570474">
    <property type="component" value="Unassembled WGS sequence"/>
</dbReference>
<evidence type="ECO:0000313" key="1">
    <source>
        <dbReference type="EMBL" id="NLR64784.1"/>
    </source>
</evidence>
<organism evidence="1 2">
    <name type="scientific">Chitinophaga varians</name>
    <dbReference type="NCBI Taxonomy" id="2202339"/>
    <lineage>
        <taxon>Bacteria</taxon>
        <taxon>Pseudomonadati</taxon>
        <taxon>Bacteroidota</taxon>
        <taxon>Chitinophagia</taxon>
        <taxon>Chitinophagales</taxon>
        <taxon>Chitinophagaceae</taxon>
        <taxon>Chitinophaga</taxon>
    </lineage>
</organism>
<dbReference type="EMBL" id="JABAIA010000001">
    <property type="protein sequence ID" value="NLR64784.1"/>
    <property type="molecule type" value="Genomic_DNA"/>
</dbReference>
<proteinExistence type="predicted"/>
<keyword evidence="2" id="KW-1185">Reference proteome</keyword>
<comment type="caution">
    <text evidence="1">The sequence shown here is derived from an EMBL/GenBank/DDBJ whole genome shotgun (WGS) entry which is preliminary data.</text>
</comment>
<name>A0A847RSK4_9BACT</name>
<reference evidence="1 2" key="1">
    <citation type="submission" date="2020-04" db="EMBL/GenBank/DDBJ databases">
        <authorList>
            <person name="Yin C."/>
        </authorList>
    </citation>
    <scope>NUCLEOTIDE SEQUENCE [LARGE SCALE GENOMIC DNA]</scope>
    <source>
        <strain evidence="1 2">Ae27</strain>
    </source>
</reference>
<gene>
    <name evidence="1" type="ORF">HGH92_10760</name>
</gene>
<evidence type="ECO:0000313" key="2">
    <source>
        <dbReference type="Proteomes" id="UP000570474"/>
    </source>
</evidence>
<protein>
    <submittedName>
        <fullName evidence="1">Cytochrome P460 family protein</fullName>
    </submittedName>
</protein>
<dbReference type="AlphaFoldDB" id="A0A847RSK4"/>
<accession>A0A847RSK4</accession>
<sequence>MKYIIYMLVLISIAGCRFRSENKPALNREASLTQLGDLPENPFLLYAITSAIYPKDSITTVLYGNASAYAYAAMNTDGHYPAGAVLYEVTWKQQPDRQWFGANIPQTIQKTERVEVISTNKTRYTCFQGKIPRKVERSTDEAERTTFILGQKIAVSP</sequence>